<dbReference type="InterPro" id="IPR002328">
    <property type="entry name" value="ADH_Zn_CS"/>
</dbReference>
<evidence type="ECO:0000313" key="9">
    <source>
        <dbReference type="Proteomes" id="UP001232536"/>
    </source>
</evidence>
<keyword evidence="2 5" id="KW-0479">Metal-binding</keyword>
<evidence type="ECO:0000256" key="3">
    <source>
        <dbReference type="ARBA" id="ARBA00022833"/>
    </source>
</evidence>
<dbReference type="Proteomes" id="UP001232536">
    <property type="component" value="Unassembled WGS sequence"/>
</dbReference>
<keyword evidence="4" id="KW-0560">Oxidoreductase</keyword>
<dbReference type="SUPFAM" id="SSF51735">
    <property type="entry name" value="NAD(P)-binding Rossmann-fold domains"/>
    <property type="match status" value="1"/>
</dbReference>
<evidence type="ECO:0000256" key="2">
    <source>
        <dbReference type="ARBA" id="ARBA00022723"/>
    </source>
</evidence>
<dbReference type="Gene3D" id="3.90.180.10">
    <property type="entry name" value="Medium-chain alcohol dehydrogenases, catalytic domain"/>
    <property type="match status" value="1"/>
</dbReference>
<dbReference type="Pfam" id="PF08240">
    <property type="entry name" value="ADH_N"/>
    <property type="match status" value="1"/>
</dbReference>
<evidence type="ECO:0000256" key="1">
    <source>
        <dbReference type="ARBA" id="ARBA00001947"/>
    </source>
</evidence>
<dbReference type="PANTHER" id="PTHR42813">
    <property type="entry name" value="ZINC-TYPE ALCOHOL DEHYDROGENASE-LIKE"/>
    <property type="match status" value="1"/>
</dbReference>
<dbReference type="PANTHER" id="PTHR42813:SF2">
    <property type="entry name" value="DEHYDROGENASE, ZINC-CONTAINING, PUTATIVE (AFU_ORTHOLOGUE AFUA_2G02810)-RELATED"/>
    <property type="match status" value="1"/>
</dbReference>
<comment type="caution">
    <text evidence="8">The sequence shown here is derived from an EMBL/GenBank/DDBJ whole genome shotgun (WGS) entry which is preliminary data.</text>
</comment>
<dbReference type="InterPro" id="IPR013154">
    <property type="entry name" value="ADH-like_N"/>
</dbReference>
<sequence length="345" mass="35943">MRAVLHHGLRDVRVATVPDPVLIEPTDALVRVTLACICGSDLWPYRNPTSPDEPRRIGHEFVGVVEQVGPQVRTLAVGDLVIAPFMYSCGECEFCLAGLQTSCVRGGFYGAEDVGGGQGERVRVPLADGTLVSAPVGQDDPRLPALLTLSDVMATGHHAAVNAGVGPGAHVAVIGDGAVGLCGVLAARRLGAERILLLSSHEDRAAIGRAFGATDVVAERGDAAVQAVLALGDGRGVPHVMECVGMQGSWDTALGIVRAGGSIGYVGVPNGVHEGLDLSRIFRRNVTIAGGVAPARAYLPELLTDVLDGTIDPSPVFDLELPLEQAPQGYAAMDERRATKVLLRP</sequence>
<evidence type="ECO:0000259" key="6">
    <source>
        <dbReference type="Pfam" id="PF00107"/>
    </source>
</evidence>
<feature type="domain" description="Alcohol dehydrogenase-like N-terminal" evidence="7">
    <location>
        <begin position="25"/>
        <end position="126"/>
    </location>
</feature>
<dbReference type="EMBL" id="JAUQYP010000001">
    <property type="protein sequence ID" value="MDO8105903.1"/>
    <property type="molecule type" value="Genomic_DNA"/>
</dbReference>
<dbReference type="CDD" id="cd08287">
    <property type="entry name" value="FDH_like_ADH3"/>
    <property type="match status" value="1"/>
</dbReference>
<dbReference type="InterPro" id="IPR013149">
    <property type="entry name" value="ADH-like_C"/>
</dbReference>
<dbReference type="Pfam" id="PF00107">
    <property type="entry name" value="ADH_zinc_N"/>
    <property type="match status" value="1"/>
</dbReference>
<dbReference type="Gene3D" id="3.40.50.720">
    <property type="entry name" value="NAD(P)-binding Rossmann-like Domain"/>
    <property type="match status" value="1"/>
</dbReference>
<protein>
    <submittedName>
        <fullName evidence="8">Zinc-dependent alcohol dehydrogenase family protein</fullName>
    </submittedName>
</protein>
<gene>
    <name evidence="8" type="ORF">Q6348_01685</name>
</gene>
<dbReference type="InterPro" id="IPR036291">
    <property type="entry name" value="NAD(P)-bd_dom_sf"/>
</dbReference>
<evidence type="ECO:0000256" key="4">
    <source>
        <dbReference type="ARBA" id="ARBA00023002"/>
    </source>
</evidence>
<accession>A0ABT9D589</accession>
<evidence type="ECO:0000259" key="7">
    <source>
        <dbReference type="Pfam" id="PF08240"/>
    </source>
</evidence>
<dbReference type="PROSITE" id="PS00059">
    <property type="entry name" value="ADH_ZINC"/>
    <property type="match status" value="1"/>
</dbReference>
<keyword evidence="9" id="KW-1185">Reference proteome</keyword>
<evidence type="ECO:0000313" key="8">
    <source>
        <dbReference type="EMBL" id="MDO8105903.1"/>
    </source>
</evidence>
<evidence type="ECO:0000256" key="5">
    <source>
        <dbReference type="RuleBase" id="RU361277"/>
    </source>
</evidence>
<dbReference type="InterPro" id="IPR011032">
    <property type="entry name" value="GroES-like_sf"/>
</dbReference>
<reference evidence="8 9" key="1">
    <citation type="submission" date="2023-07" db="EMBL/GenBank/DDBJ databases">
        <title>Description of novel actinomycetes strains, isolated from tidal flat sediment.</title>
        <authorList>
            <person name="Lu C."/>
        </authorList>
    </citation>
    <scope>NUCLEOTIDE SEQUENCE [LARGE SCALE GENOMIC DNA]</scope>
    <source>
        <strain evidence="8 9">SYSU T00b441</strain>
    </source>
</reference>
<proteinExistence type="inferred from homology"/>
<comment type="cofactor">
    <cofactor evidence="1 5">
        <name>Zn(2+)</name>
        <dbReference type="ChEBI" id="CHEBI:29105"/>
    </cofactor>
</comment>
<organism evidence="8 9">
    <name type="scientific">Actinotalea lenta</name>
    <dbReference type="NCBI Taxonomy" id="3064654"/>
    <lineage>
        <taxon>Bacteria</taxon>
        <taxon>Bacillati</taxon>
        <taxon>Actinomycetota</taxon>
        <taxon>Actinomycetes</taxon>
        <taxon>Micrococcales</taxon>
        <taxon>Cellulomonadaceae</taxon>
        <taxon>Actinotalea</taxon>
    </lineage>
</organism>
<comment type="similarity">
    <text evidence="5">Belongs to the zinc-containing alcohol dehydrogenase family.</text>
</comment>
<name>A0ABT9D589_9CELL</name>
<dbReference type="SUPFAM" id="SSF50129">
    <property type="entry name" value="GroES-like"/>
    <property type="match status" value="1"/>
</dbReference>
<keyword evidence="3 5" id="KW-0862">Zinc</keyword>
<feature type="domain" description="Alcohol dehydrogenase-like C-terminal" evidence="6">
    <location>
        <begin position="178"/>
        <end position="303"/>
    </location>
</feature>
<dbReference type="RefSeq" id="WP_304599599.1">
    <property type="nucleotide sequence ID" value="NZ_JAUQYP010000001.1"/>
</dbReference>